<name>A0A139HF45_9PEZI</name>
<feature type="domain" description="Cyanovirin-N" evidence="1">
    <location>
        <begin position="253"/>
        <end position="301"/>
    </location>
</feature>
<dbReference type="Gene3D" id="2.30.60.10">
    <property type="entry name" value="Cyanovirin-N"/>
    <property type="match status" value="2"/>
</dbReference>
<organism evidence="2 3">
    <name type="scientific">Pseudocercospora musae</name>
    <dbReference type="NCBI Taxonomy" id="113226"/>
    <lineage>
        <taxon>Eukaryota</taxon>
        <taxon>Fungi</taxon>
        <taxon>Dikarya</taxon>
        <taxon>Ascomycota</taxon>
        <taxon>Pezizomycotina</taxon>
        <taxon>Dothideomycetes</taxon>
        <taxon>Dothideomycetidae</taxon>
        <taxon>Mycosphaerellales</taxon>
        <taxon>Mycosphaerellaceae</taxon>
        <taxon>Pseudocercospora</taxon>
    </lineage>
</organism>
<evidence type="ECO:0000313" key="2">
    <source>
        <dbReference type="EMBL" id="KXT00989.1"/>
    </source>
</evidence>
<dbReference type="Proteomes" id="UP000073492">
    <property type="component" value="Unassembled WGS sequence"/>
</dbReference>
<dbReference type="Pfam" id="PF08881">
    <property type="entry name" value="CVNH"/>
    <property type="match status" value="1"/>
</dbReference>
<protein>
    <recommendedName>
        <fullName evidence="1">Cyanovirin-N domain-containing protein</fullName>
    </recommendedName>
</protein>
<dbReference type="InterPro" id="IPR011058">
    <property type="entry name" value="Cyanovirin-N"/>
</dbReference>
<keyword evidence="3" id="KW-1185">Reference proteome</keyword>
<dbReference type="EMBL" id="LFZO01000667">
    <property type="protein sequence ID" value="KXT00989.1"/>
    <property type="molecule type" value="Genomic_DNA"/>
</dbReference>
<proteinExistence type="predicted"/>
<dbReference type="AlphaFoldDB" id="A0A139HF45"/>
<dbReference type="OrthoDB" id="6493944at2759"/>
<evidence type="ECO:0000259" key="1">
    <source>
        <dbReference type="Pfam" id="PF08881"/>
    </source>
</evidence>
<reference evidence="2 3" key="1">
    <citation type="submission" date="2015-07" db="EMBL/GenBank/DDBJ databases">
        <title>Comparative genomics of the Sigatoka disease complex on banana suggests a link between parallel evolutionary changes in Pseudocercospora fijiensis and Pseudocercospora eumusae and increased virulence on the banana host.</title>
        <authorList>
            <person name="Chang T.-C."/>
            <person name="Salvucci A."/>
            <person name="Crous P.W."/>
            <person name="Stergiopoulos I."/>
        </authorList>
    </citation>
    <scope>NUCLEOTIDE SEQUENCE [LARGE SCALE GENOMIC DNA]</scope>
    <source>
        <strain evidence="2 3">CBS 116634</strain>
    </source>
</reference>
<dbReference type="InterPro" id="IPR036673">
    <property type="entry name" value="Cyanovirin-N_sf"/>
</dbReference>
<accession>A0A139HF45</accession>
<evidence type="ECO:0000313" key="3">
    <source>
        <dbReference type="Proteomes" id="UP000073492"/>
    </source>
</evidence>
<dbReference type="SUPFAM" id="SSF51322">
    <property type="entry name" value="Cyanovirin-N"/>
    <property type="match status" value="1"/>
</dbReference>
<gene>
    <name evidence="2" type="ORF">AC579_4401</name>
</gene>
<comment type="caution">
    <text evidence="2">The sequence shown here is derived from an EMBL/GenBank/DDBJ whole genome shotgun (WGS) entry which is preliminary data.</text>
</comment>
<sequence length="546" mass="59860">MSAWLGGSGEDGRTWEGRTTFGNFSQTSICLHLVLRDEGVNLRCCSQTAFQTWAYNEIPLSRVLGCANGKFLYGAINFHHRARHIHLGTYNTWSDLDIANESDWLEPEFIGTQSVYNAALDRARAKALPILLPNGDHTVTDSLSANGKGDLPQWIAEKYPELAADVKVINAYRKEAEKPPPPPIMTEAHLEQIREQVSRRRPEDGFGEHVRTEAENETLEKAQTAFAVYSEYVHEAQAKPDMQASNGWPIASSAQPNAYNQDRAKDTSGYLHCELYKDDGSWEKVSLNLDDFIDNYNGQLQLRSFPAIIGISNEIGGIVAATGKSQDQVEQDMMIAVGEKIDAHPDWKIYHTKTDEEGVTMYYVGAGVDRDGEGILIKGWNAHASAAFQHFVQNKAPSRMQEVEYDAFMTEIHADVVIGEYIGVGASLNLFKGHAGPFELTLGVGLETGIGMKDHSIEVEVAGCGFTIGQHCSISVAGSSFGVDFGRCSVMIPTMATLIDAAYGGSMRWSKLEKVRSTINAKKGCEGCIAESAFFLMIVASVSLAV</sequence>